<accession>A0A1E3W9M9</accession>
<dbReference type="Pfam" id="PF09450">
    <property type="entry name" value="DUF2019"/>
    <property type="match status" value="1"/>
</dbReference>
<comment type="caution">
    <text evidence="2">The sequence shown here is derived from an EMBL/GenBank/DDBJ whole genome shotgun (WGS) entry which is preliminary data.</text>
</comment>
<gene>
    <name evidence="2" type="ORF">AUC71_14700</name>
</gene>
<feature type="domain" description="DUF2019" evidence="1">
    <location>
        <begin position="13"/>
        <end position="117"/>
    </location>
</feature>
<dbReference type="OrthoDB" id="7963325at2"/>
<protein>
    <recommendedName>
        <fullName evidence="1">DUF2019 domain-containing protein</fullName>
    </recommendedName>
</protein>
<sequence length="124" mass="13430">MKRSPRVSDMTAEELVAEFASISVAQDDALLDADTSGFNRLFQRLESVEAELKGRPGDQRQALLSLYDHENDQVRLNAANATLAVSPKDARALLEAIAESGVFPQRGDAGMALWALDEGISEPT</sequence>
<dbReference type="Proteomes" id="UP000095042">
    <property type="component" value="Unassembled WGS sequence"/>
</dbReference>
<dbReference type="InterPro" id="IPR018568">
    <property type="entry name" value="DUF2019"/>
</dbReference>
<dbReference type="InterPro" id="IPR042236">
    <property type="entry name" value="PI3K_accessory_sf"/>
</dbReference>
<evidence type="ECO:0000259" key="1">
    <source>
        <dbReference type="Pfam" id="PF09450"/>
    </source>
</evidence>
<proteinExistence type="predicted"/>
<evidence type="ECO:0000313" key="3">
    <source>
        <dbReference type="Proteomes" id="UP000095042"/>
    </source>
</evidence>
<organism evidence="2 3">
    <name type="scientific">Methyloceanibacter marginalis</name>
    <dbReference type="NCBI Taxonomy" id="1774971"/>
    <lineage>
        <taxon>Bacteria</taxon>
        <taxon>Pseudomonadati</taxon>
        <taxon>Pseudomonadota</taxon>
        <taxon>Alphaproteobacteria</taxon>
        <taxon>Hyphomicrobiales</taxon>
        <taxon>Hyphomicrobiaceae</taxon>
        <taxon>Methyloceanibacter</taxon>
    </lineage>
</organism>
<dbReference type="EMBL" id="LPWD01000280">
    <property type="protein sequence ID" value="ODS02535.1"/>
    <property type="molecule type" value="Genomic_DNA"/>
</dbReference>
<dbReference type="SUPFAM" id="SSF48371">
    <property type="entry name" value="ARM repeat"/>
    <property type="match status" value="1"/>
</dbReference>
<dbReference type="AlphaFoldDB" id="A0A1E3W9M9"/>
<dbReference type="InterPro" id="IPR016024">
    <property type="entry name" value="ARM-type_fold"/>
</dbReference>
<reference evidence="2 3" key="1">
    <citation type="journal article" date="2016" name="Environ. Microbiol.">
        <title>New Methyloceanibacter diversity from North Sea sediments includes methanotroph containing solely the soluble methane monooxygenase.</title>
        <authorList>
            <person name="Vekeman B."/>
            <person name="Kerckhof F.M."/>
            <person name="Cremers G."/>
            <person name="de Vos P."/>
            <person name="Vandamme P."/>
            <person name="Boon N."/>
            <person name="Op den Camp H.J."/>
            <person name="Heylen K."/>
        </authorList>
    </citation>
    <scope>NUCLEOTIDE SEQUENCE [LARGE SCALE GENOMIC DNA]</scope>
    <source>
        <strain evidence="2 3">R-67177</strain>
    </source>
</reference>
<dbReference type="Gene3D" id="1.25.40.70">
    <property type="entry name" value="Phosphatidylinositol 3-kinase, accessory domain (PIK)"/>
    <property type="match status" value="1"/>
</dbReference>
<name>A0A1E3W9M9_9HYPH</name>
<keyword evidence="3" id="KW-1185">Reference proteome</keyword>
<evidence type="ECO:0000313" key="2">
    <source>
        <dbReference type="EMBL" id="ODS02535.1"/>
    </source>
</evidence>